<comment type="similarity">
    <text evidence="1 4">Belongs to the D-isomer specific 2-hydroxyacid dehydrogenase family.</text>
</comment>
<name>A0AA88ZPR7_CLONO</name>
<dbReference type="PROSITE" id="PS00670">
    <property type="entry name" value="D_2_HYDROXYACID_DH_2"/>
    <property type="match status" value="1"/>
</dbReference>
<dbReference type="NCBIfam" id="NF006263">
    <property type="entry name" value="PRK08410.1"/>
    <property type="match status" value="1"/>
</dbReference>
<evidence type="ECO:0000256" key="2">
    <source>
        <dbReference type="ARBA" id="ARBA00023002"/>
    </source>
</evidence>
<dbReference type="InterPro" id="IPR029753">
    <property type="entry name" value="D-isomer_DH_CS"/>
</dbReference>
<evidence type="ECO:0000259" key="6">
    <source>
        <dbReference type="Pfam" id="PF02826"/>
    </source>
</evidence>
<dbReference type="PROSITE" id="PS00671">
    <property type="entry name" value="D_2_HYDROXYACID_DH_3"/>
    <property type="match status" value="1"/>
</dbReference>
<dbReference type="AlphaFoldDB" id="A0AA88ZPR7"/>
<dbReference type="EMBL" id="JDRX01000003">
    <property type="protein sequence ID" value="KGN03125.1"/>
    <property type="molecule type" value="Genomic_DNA"/>
</dbReference>
<dbReference type="Pfam" id="PF02826">
    <property type="entry name" value="2-Hacid_dh_C"/>
    <property type="match status" value="1"/>
</dbReference>
<dbReference type="GO" id="GO:0050578">
    <property type="term" value="F:(2R)-2-hydroxyacid dehydrogenase (NADP+) activity"/>
    <property type="evidence" value="ECO:0007669"/>
    <property type="project" value="UniProtKB-EC"/>
</dbReference>
<dbReference type="InterPro" id="IPR050418">
    <property type="entry name" value="D-iso_2-hydroxyacid_DH_PdxB"/>
</dbReference>
<reference evidence="7 8" key="1">
    <citation type="submission" date="2014-01" db="EMBL/GenBank/DDBJ databases">
        <title>Plasmidome dynamics in the species complex Clostridium novyi sensu lato converts strains of independent lineages into distinctly different pathogens.</title>
        <authorList>
            <person name="Skarin H."/>
            <person name="Segerman B."/>
        </authorList>
    </citation>
    <scope>NUCLEOTIDE SEQUENCE [LARGE SCALE GENOMIC DNA]</scope>
    <source>
        <strain evidence="7 8">4570</strain>
    </source>
</reference>
<gene>
    <name evidence="7" type="ORF">Z969_02285</name>
</gene>
<dbReference type="EC" id="1.1.1.272" evidence="7"/>
<dbReference type="Pfam" id="PF00389">
    <property type="entry name" value="2-Hacid_dh"/>
    <property type="match status" value="1"/>
</dbReference>
<evidence type="ECO:0000256" key="3">
    <source>
        <dbReference type="ARBA" id="ARBA00023027"/>
    </source>
</evidence>
<sequence length="319" mass="36111">MLKIVILDAKTLGRDIDLSIFNEFGEVEIYDITKSSEVLERIKDKDIIIANKILLNEDNLKEAHKLKLICICATGTNNVDLNYTNKRGIVVTNVAGYSTNSVVQHTFSCLFYLLENLKYYDEYTKSGQYSKEDTFTHFMKPFWEISGKTWGIIGLGEIGRNVANIAQSFGCNVIYYSTSGKNNNLSYKRKTLEELLKDSDVVSIHCPLNKETENLISMEQLKQMKKSAILINVGRGKIIDEKALAEALDKEVIGAAALDVMESEPISEDNPLLKIKNKEKLLITPHIAWASVEARKKLVKEIKLNIEAFLNNEKRNVVR</sequence>
<dbReference type="FunFam" id="3.40.50.720:FF:000203">
    <property type="entry name" value="D-3-phosphoglycerate dehydrogenase (SerA)"/>
    <property type="match status" value="1"/>
</dbReference>
<dbReference type="InterPro" id="IPR006139">
    <property type="entry name" value="D-isomer_2_OHA_DH_cat_dom"/>
</dbReference>
<dbReference type="GO" id="GO:0051287">
    <property type="term" value="F:NAD binding"/>
    <property type="evidence" value="ECO:0007669"/>
    <property type="project" value="InterPro"/>
</dbReference>
<evidence type="ECO:0000256" key="4">
    <source>
        <dbReference type="RuleBase" id="RU003719"/>
    </source>
</evidence>
<organism evidence="7 8">
    <name type="scientific">Clostridium novyi A str. 4570</name>
    <dbReference type="NCBI Taxonomy" id="1444290"/>
    <lineage>
        <taxon>Bacteria</taxon>
        <taxon>Bacillati</taxon>
        <taxon>Bacillota</taxon>
        <taxon>Clostridia</taxon>
        <taxon>Eubacteriales</taxon>
        <taxon>Clostridiaceae</taxon>
        <taxon>Clostridium</taxon>
    </lineage>
</organism>
<dbReference type="Proteomes" id="UP000030016">
    <property type="component" value="Unassembled WGS sequence"/>
</dbReference>
<accession>A0AA88ZPR7</accession>
<dbReference type="Gene3D" id="3.40.50.720">
    <property type="entry name" value="NAD(P)-binding Rossmann-like Domain"/>
    <property type="match status" value="2"/>
</dbReference>
<dbReference type="SUPFAM" id="SSF51735">
    <property type="entry name" value="NAD(P)-binding Rossmann-fold domains"/>
    <property type="match status" value="1"/>
</dbReference>
<dbReference type="InterPro" id="IPR006140">
    <property type="entry name" value="D-isomer_DH_NAD-bd"/>
</dbReference>
<dbReference type="PANTHER" id="PTHR43761:SF1">
    <property type="entry name" value="D-ISOMER SPECIFIC 2-HYDROXYACID DEHYDROGENASE CATALYTIC DOMAIN-CONTAINING PROTEIN-RELATED"/>
    <property type="match status" value="1"/>
</dbReference>
<comment type="caution">
    <text evidence="7">The sequence shown here is derived from an EMBL/GenBank/DDBJ whole genome shotgun (WGS) entry which is preliminary data.</text>
</comment>
<dbReference type="CDD" id="cd12162">
    <property type="entry name" value="2-Hacid_dh_4"/>
    <property type="match status" value="1"/>
</dbReference>
<evidence type="ECO:0000313" key="7">
    <source>
        <dbReference type="EMBL" id="KGN03125.1"/>
    </source>
</evidence>
<evidence type="ECO:0000259" key="5">
    <source>
        <dbReference type="Pfam" id="PF00389"/>
    </source>
</evidence>
<feature type="domain" description="D-isomer specific 2-hydroxyacid dehydrogenase NAD-binding" evidence="6">
    <location>
        <begin position="109"/>
        <end position="288"/>
    </location>
</feature>
<keyword evidence="2 4" id="KW-0560">Oxidoreductase</keyword>
<dbReference type="PANTHER" id="PTHR43761">
    <property type="entry name" value="D-ISOMER SPECIFIC 2-HYDROXYACID DEHYDROGENASE FAMILY PROTEIN (AFU_ORTHOLOGUE AFUA_1G13630)"/>
    <property type="match status" value="1"/>
</dbReference>
<feature type="domain" description="D-isomer specific 2-hydroxyacid dehydrogenase catalytic" evidence="5">
    <location>
        <begin position="12"/>
        <end position="318"/>
    </location>
</feature>
<keyword evidence="3" id="KW-0520">NAD</keyword>
<proteinExistence type="inferred from homology"/>
<protein>
    <submittedName>
        <fullName evidence="7">2-hydroxyacid dehydrogenase</fullName>
        <ecNumber evidence="7">1.1.1.272</ecNumber>
    </submittedName>
</protein>
<evidence type="ECO:0000313" key="8">
    <source>
        <dbReference type="Proteomes" id="UP000030016"/>
    </source>
</evidence>
<dbReference type="SUPFAM" id="SSF52283">
    <property type="entry name" value="Formate/glycerate dehydrogenase catalytic domain-like"/>
    <property type="match status" value="1"/>
</dbReference>
<dbReference type="RefSeq" id="WP_039248759.1">
    <property type="nucleotide sequence ID" value="NZ_JDRX01000003.1"/>
</dbReference>
<dbReference type="InterPro" id="IPR036291">
    <property type="entry name" value="NAD(P)-bd_dom_sf"/>
</dbReference>
<evidence type="ECO:0000256" key="1">
    <source>
        <dbReference type="ARBA" id="ARBA00005854"/>
    </source>
</evidence>